<accession>G8U0S4</accession>
<dbReference type="Gene3D" id="3.30.2130.10">
    <property type="entry name" value="VC0802-like"/>
    <property type="match status" value="1"/>
</dbReference>
<evidence type="ECO:0000313" key="20">
    <source>
        <dbReference type="Proteomes" id="UP000005439"/>
    </source>
</evidence>
<dbReference type="PANTHER" id="PTHR21499">
    <property type="entry name" value="ASPARTATE KINASE"/>
    <property type="match status" value="1"/>
</dbReference>
<evidence type="ECO:0000259" key="18">
    <source>
        <dbReference type="Pfam" id="PF13840"/>
    </source>
</evidence>
<keyword evidence="10 14" id="KW-0067">ATP-binding</keyword>
<dbReference type="GO" id="GO:0009090">
    <property type="term" value="P:homoserine biosynthetic process"/>
    <property type="evidence" value="ECO:0007669"/>
    <property type="project" value="TreeGrafter"/>
</dbReference>
<evidence type="ECO:0000256" key="11">
    <source>
        <dbReference type="ARBA" id="ARBA00022915"/>
    </source>
</evidence>
<reference evidence="20" key="1">
    <citation type="submission" date="2011-12" db="EMBL/GenBank/DDBJ databases">
        <title>The complete genome of chromosome of Sulfobacillus acidophilus DSM 10332.</title>
        <authorList>
            <person name="Lucas S."/>
            <person name="Han J."/>
            <person name="Lapidus A."/>
            <person name="Bruce D."/>
            <person name="Goodwin L."/>
            <person name="Pitluck S."/>
            <person name="Peters L."/>
            <person name="Kyrpides N."/>
            <person name="Mavromatis K."/>
            <person name="Ivanova N."/>
            <person name="Mikhailova N."/>
            <person name="Chertkov O."/>
            <person name="Saunders E."/>
            <person name="Detter J.C."/>
            <person name="Tapia R."/>
            <person name="Han C."/>
            <person name="Land M."/>
            <person name="Hauser L."/>
            <person name="Markowitz V."/>
            <person name="Cheng J.-F."/>
            <person name="Hugenholtz P."/>
            <person name="Woyke T."/>
            <person name="Wu D."/>
            <person name="Pukall R."/>
            <person name="Gehrich-Schroeter G."/>
            <person name="Schneider S."/>
            <person name="Klenk H.-P."/>
            <person name="Eisen J.A."/>
        </authorList>
    </citation>
    <scope>NUCLEOTIDE SEQUENCE [LARGE SCALE GENOMIC DNA]</scope>
    <source>
        <strain evidence="20">ATCC 700253 / DSM 10332 / NAL</strain>
    </source>
</reference>
<proteinExistence type="inferred from homology"/>
<feature type="binding site" evidence="14">
    <location>
        <begin position="177"/>
        <end position="178"/>
    </location>
    <ligand>
        <name>ATP</name>
        <dbReference type="ChEBI" id="CHEBI:30616"/>
    </ligand>
</feature>
<evidence type="ECO:0000256" key="4">
    <source>
        <dbReference type="ARBA" id="ARBA00005139"/>
    </source>
</evidence>
<gene>
    <name evidence="19" type="ordered locus">Sulac_1884</name>
</gene>
<dbReference type="InterPro" id="IPR036393">
    <property type="entry name" value="AceGlu_kinase-like_sf"/>
</dbReference>
<evidence type="ECO:0000256" key="1">
    <source>
        <dbReference type="ARBA" id="ARBA00003121"/>
    </source>
</evidence>
<comment type="pathway">
    <text evidence="2 16">Amino-acid biosynthesis; L-lysine biosynthesis via DAP pathway; (S)-tetrahydrodipicolinate from L-aspartate: step 1/4.</text>
</comment>
<keyword evidence="8 14" id="KW-0547">Nucleotide-binding</keyword>
<feature type="domain" description="CASTOR ACT" evidence="18">
    <location>
        <begin position="340"/>
        <end position="400"/>
    </location>
</feature>
<dbReference type="Proteomes" id="UP000005439">
    <property type="component" value="Chromosome"/>
</dbReference>
<dbReference type="InterPro" id="IPR018042">
    <property type="entry name" value="Aspartate_kinase_CS"/>
</dbReference>
<dbReference type="EC" id="2.7.2.4" evidence="15"/>
<dbReference type="InterPro" id="IPR045865">
    <property type="entry name" value="ACT-like_dom_sf"/>
</dbReference>
<evidence type="ECO:0000256" key="14">
    <source>
        <dbReference type="PIRSR" id="PIRSR000726-1"/>
    </source>
</evidence>
<dbReference type="NCBIfam" id="NF006068">
    <property type="entry name" value="PRK08210.1"/>
    <property type="match status" value="1"/>
</dbReference>
<dbReference type="Pfam" id="PF00696">
    <property type="entry name" value="AA_kinase"/>
    <property type="match status" value="1"/>
</dbReference>
<feature type="domain" description="Aspartate/glutamate/uridylate kinase" evidence="17">
    <location>
        <begin position="3"/>
        <end position="233"/>
    </location>
</feature>
<keyword evidence="11" id="KW-0220">Diaminopimelate biosynthesis</keyword>
<feature type="binding site" evidence="14">
    <location>
        <begin position="213"/>
        <end position="214"/>
    </location>
    <ligand>
        <name>ATP</name>
        <dbReference type="ChEBI" id="CHEBI:30616"/>
    </ligand>
</feature>
<evidence type="ECO:0000256" key="2">
    <source>
        <dbReference type="ARBA" id="ARBA00004766"/>
    </source>
</evidence>
<dbReference type="Gene3D" id="3.40.1160.10">
    <property type="entry name" value="Acetylglutamate kinase-like"/>
    <property type="match status" value="1"/>
</dbReference>
<evidence type="ECO:0000259" key="17">
    <source>
        <dbReference type="Pfam" id="PF00696"/>
    </source>
</evidence>
<feature type="binding site" evidence="14">
    <location>
        <position position="78"/>
    </location>
    <ligand>
        <name>substrate</name>
    </ligand>
</feature>
<dbReference type="InterPro" id="IPR005260">
    <property type="entry name" value="Asp_kin_monofn"/>
</dbReference>
<keyword evidence="20" id="KW-1185">Reference proteome</keyword>
<evidence type="ECO:0000256" key="12">
    <source>
        <dbReference type="ARBA" id="ARBA00023154"/>
    </source>
</evidence>
<dbReference type="PROSITE" id="PS00324">
    <property type="entry name" value="ASPARTOKINASE"/>
    <property type="match status" value="1"/>
</dbReference>
<comment type="pathway">
    <text evidence="4 16">Amino-acid biosynthesis; L-threonine biosynthesis; L-threonine from L-aspartate: step 1/5.</text>
</comment>
<sequence>MAIIVQKFGGTSVRGREQREQAAQWVKKAVAQGYQPVVVVSAMGRYGDPYATDTLLSLLANLPSAPGGEQDLLLSCGEIISAVIMAGHLREAGLRPQVFTGAQAGIHTDTQHGDAQIVKLDPSLLQEAIQQHRIPVVAGFQGVSPLGEVTTLGRGGSDTTAVALGAALGAEVVEIFTDVDGIKTADPRIVPNARTIRELDYEEVFQLANLGAKVIHPRAVEMARQFSVPLRVRSTFSPDPGTLVAPGRRAMDPWAHRDPDRAVTGITQMAQLIQFHVDPPAESQPDWVYRLFDQLGQSGVSVDLINLFPETVYFCVATPMRDATEQVLDRLGYPYRVFDDRAKVSIVGSAIQGLPGVVGRVMAALTHEGIPILQSADSHATITLLLHKSDMERAVRALHRQFGLEAES</sequence>
<dbReference type="UniPathway" id="UPA00051">
    <property type="reaction ID" value="UER00462"/>
</dbReference>
<evidence type="ECO:0000256" key="10">
    <source>
        <dbReference type="ARBA" id="ARBA00022840"/>
    </source>
</evidence>
<dbReference type="InterPro" id="IPR001341">
    <property type="entry name" value="Asp_kinase"/>
</dbReference>
<dbReference type="Pfam" id="PF13840">
    <property type="entry name" value="ACT_7"/>
    <property type="match status" value="1"/>
</dbReference>
<dbReference type="GO" id="GO:0009089">
    <property type="term" value="P:lysine biosynthetic process via diaminopimelate"/>
    <property type="evidence" value="ECO:0007669"/>
    <property type="project" value="UniProtKB-UniPathway"/>
</dbReference>
<comment type="function">
    <text evidence="1">Catalyzes the phosphorylation of the beta-carboxyl group of aspartic acid with ATP to yield 4-phospho-L-aspartate, which is involved in the branched biosynthetic pathway leading to the biosynthesis of amino acids threonine, isoleucine and methionine.</text>
</comment>
<feature type="binding site" evidence="14">
    <location>
        <begin position="7"/>
        <end position="10"/>
    </location>
    <ligand>
        <name>ATP</name>
        <dbReference type="ChEBI" id="CHEBI:30616"/>
    </ligand>
</feature>
<dbReference type="InterPro" id="IPR001048">
    <property type="entry name" value="Asp/Glu/Uridylate_kinase"/>
</dbReference>
<comment type="catalytic activity">
    <reaction evidence="13 15">
        <text>L-aspartate + ATP = 4-phospho-L-aspartate + ADP</text>
        <dbReference type="Rhea" id="RHEA:23776"/>
        <dbReference type="ChEBI" id="CHEBI:29991"/>
        <dbReference type="ChEBI" id="CHEBI:30616"/>
        <dbReference type="ChEBI" id="CHEBI:57535"/>
        <dbReference type="ChEBI" id="CHEBI:456216"/>
        <dbReference type="EC" id="2.7.2.4"/>
    </reaction>
</comment>
<dbReference type="NCBIfam" id="TIGR00657">
    <property type="entry name" value="asp_kinases"/>
    <property type="match status" value="1"/>
</dbReference>
<evidence type="ECO:0000256" key="15">
    <source>
        <dbReference type="RuleBase" id="RU003448"/>
    </source>
</evidence>
<dbReference type="KEGG" id="sap:Sulac_1884"/>
<evidence type="ECO:0000256" key="9">
    <source>
        <dbReference type="ARBA" id="ARBA00022777"/>
    </source>
</evidence>
<dbReference type="PATRIC" id="fig|679936.5.peg.1950"/>
<dbReference type="PIRSF" id="PIRSF000726">
    <property type="entry name" value="Asp_kin"/>
    <property type="match status" value="1"/>
</dbReference>
<evidence type="ECO:0000256" key="13">
    <source>
        <dbReference type="ARBA" id="ARBA00047872"/>
    </source>
</evidence>
<dbReference type="SUPFAM" id="SSF53633">
    <property type="entry name" value="Carbamate kinase-like"/>
    <property type="match status" value="1"/>
</dbReference>
<dbReference type="UniPathway" id="UPA00034">
    <property type="reaction ID" value="UER00015"/>
</dbReference>
<dbReference type="GO" id="GO:0004072">
    <property type="term" value="F:aspartate kinase activity"/>
    <property type="evidence" value="ECO:0007669"/>
    <property type="project" value="UniProtKB-EC"/>
</dbReference>
<dbReference type="PANTHER" id="PTHR21499:SF3">
    <property type="entry name" value="ASPARTOKINASE"/>
    <property type="match status" value="1"/>
</dbReference>
<dbReference type="SUPFAM" id="SSF55021">
    <property type="entry name" value="ACT-like"/>
    <property type="match status" value="2"/>
</dbReference>
<dbReference type="HOGENOM" id="CLU_009116_3_2_9"/>
<dbReference type="GO" id="GO:0005524">
    <property type="term" value="F:ATP binding"/>
    <property type="evidence" value="ECO:0007669"/>
    <property type="project" value="UniProtKB-KW"/>
</dbReference>
<evidence type="ECO:0000256" key="3">
    <source>
        <dbReference type="ARBA" id="ARBA00004986"/>
    </source>
</evidence>
<organism evidence="19 20">
    <name type="scientific">Sulfobacillus acidophilus (strain ATCC 700253 / DSM 10332 / NAL)</name>
    <dbReference type="NCBI Taxonomy" id="679936"/>
    <lineage>
        <taxon>Bacteria</taxon>
        <taxon>Bacillati</taxon>
        <taxon>Bacillota</taxon>
        <taxon>Clostridia</taxon>
        <taxon>Eubacteriales</taxon>
        <taxon>Clostridiales Family XVII. Incertae Sedis</taxon>
        <taxon>Sulfobacillus</taxon>
    </lineage>
</organism>
<dbReference type="InterPro" id="IPR027795">
    <property type="entry name" value="CASTOR_ACT_dom"/>
</dbReference>
<dbReference type="AlphaFoldDB" id="G8U0S4"/>
<evidence type="ECO:0000313" key="19">
    <source>
        <dbReference type="EMBL" id="AEW05377.1"/>
    </source>
</evidence>
<comment type="pathway">
    <text evidence="3 16">Amino-acid biosynthesis; L-methionine biosynthesis via de novo pathway; L-homoserine from L-aspartate: step 1/3.</text>
</comment>
<dbReference type="GO" id="GO:0005829">
    <property type="term" value="C:cytosol"/>
    <property type="evidence" value="ECO:0007669"/>
    <property type="project" value="TreeGrafter"/>
</dbReference>
<comment type="similarity">
    <text evidence="5 15">Belongs to the aspartokinase family.</text>
</comment>
<dbReference type="UniPathway" id="UPA00050">
    <property type="reaction ID" value="UER00461"/>
</dbReference>
<reference evidence="19 20" key="2">
    <citation type="journal article" date="2012" name="Stand. Genomic Sci.">
        <title>Complete genome sequence of the moderately thermophilic mineral-sulfide-oxidizing firmicute Sulfobacillus acidophilus type strain (NAL(T)).</title>
        <authorList>
            <person name="Anderson I."/>
            <person name="Chertkov O."/>
            <person name="Chen A."/>
            <person name="Saunders E."/>
            <person name="Lapidus A."/>
            <person name="Nolan M."/>
            <person name="Lucas S."/>
            <person name="Hammon N."/>
            <person name="Deshpande S."/>
            <person name="Cheng J.F."/>
            <person name="Han C."/>
            <person name="Tapia R."/>
            <person name="Goodwin L.A."/>
            <person name="Pitluck S."/>
            <person name="Liolios K."/>
            <person name="Pagani I."/>
            <person name="Ivanova N."/>
            <person name="Mikhailova N."/>
            <person name="Pati A."/>
            <person name="Palaniappan K."/>
            <person name="Land M."/>
            <person name="Pan C."/>
            <person name="Rohde M."/>
            <person name="Pukall R."/>
            <person name="Goker M."/>
            <person name="Detter J.C."/>
            <person name="Woyke T."/>
            <person name="Bristow J."/>
            <person name="Eisen J.A."/>
            <person name="Markowitz V."/>
            <person name="Hugenholtz P."/>
            <person name="Kyrpides N.C."/>
            <person name="Klenk H.P."/>
            <person name="Mavromatis K."/>
        </authorList>
    </citation>
    <scope>NUCLEOTIDE SEQUENCE [LARGE SCALE GENOMIC DNA]</scope>
    <source>
        <strain evidence="20">ATCC 700253 / DSM 10332 / NAL</strain>
    </source>
</reference>
<keyword evidence="12" id="KW-0457">Lysine biosynthesis</keyword>
<protein>
    <recommendedName>
        <fullName evidence="15">Aspartokinase</fullName>
        <ecNumber evidence="15">2.7.2.4</ecNumber>
    </recommendedName>
</protein>
<evidence type="ECO:0000256" key="16">
    <source>
        <dbReference type="RuleBase" id="RU004249"/>
    </source>
</evidence>
<evidence type="ECO:0000256" key="5">
    <source>
        <dbReference type="ARBA" id="ARBA00010122"/>
    </source>
</evidence>
<dbReference type="EMBL" id="CP003179">
    <property type="protein sequence ID" value="AEW05377.1"/>
    <property type="molecule type" value="Genomic_DNA"/>
</dbReference>
<keyword evidence="9 15" id="KW-0418">Kinase</keyword>
<evidence type="ECO:0000256" key="6">
    <source>
        <dbReference type="ARBA" id="ARBA00022605"/>
    </source>
</evidence>
<dbReference type="GO" id="GO:0019877">
    <property type="term" value="P:diaminopimelate biosynthetic process"/>
    <property type="evidence" value="ECO:0007669"/>
    <property type="project" value="UniProtKB-KW"/>
</dbReference>
<name>G8U0S4_SULAD</name>
<keyword evidence="7 15" id="KW-0808">Transferase</keyword>
<dbReference type="GO" id="GO:0009088">
    <property type="term" value="P:threonine biosynthetic process"/>
    <property type="evidence" value="ECO:0007669"/>
    <property type="project" value="UniProtKB-UniPathway"/>
</dbReference>
<feature type="binding site" evidence="14">
    <location>
        <position position="52"/>
    </location>
    <ligand>
        <name>substrate</name>
    </ligand>
</feature>
<keyword evidence="6 16" id="KW-0028">Amino-acid biosynthesis</keyword>
<feature type="binding site" evidence="14">
    <location>
        <position position="188"/>
    </location>
    <ligand>
        <name>ATP</name>
        <dbReference type="ChEBI" id="CHEBI:30616"/>
    </ligand>
</feature>
<evidence type="ECO:0000256" key="7">
    <source>
        <dbReference type="ARBA" id="ARBA00022679"/>
    </source>
</evidence>
<evidence type="ECO:0000256" key="8">
    <source>
        <dbReference type="ARBA" id="ARBA00022741"/>
    </source>
</evidence>
<dbReference type="STRING" id="679936.Sulac_1884"/>
<dbReference type="FunFam" id="3.40.1160.10:FF:000002">
    <property type="entry name" value="Aspartokinase"/>
    <property type="match status" value="1"/>
</dbReference>